<feature type="compositionally biased region" description="Polar residues" evidence="1">
    <location>
        <begin position="111"/>
        <end position="122"/>
    </location>
</feature>
<feature type="compositionally biased region" description="Basic and acidic residues" evidence="1">
    <location>
        <begin position="87"/>
        <end position="107"/>
    </location>
</feature>
<feature type="compositionally biased region" description="Basic and acidic residues" evidence="1">
    <location>
        <begin position="917"/>
        <end position="928"/>
    </location>
</feature>
<feature type="region of interest" description="Disordered" evidence="1">
    <location>
        <begin position="172"/>
        <end position="205"/>
    </location>
</feature>
<feature type="compositionally biased region" description="Basic and acidic residues" evidence="1">
    <location>
        <begin position="542"/>
        <end position="556"/>
    </location>
</feature>
<feature type="region of interest" description="Disordered" evidence="1">
    <location>
        <begin position="364"/>
        <end position="412"/>
    </location>
</feature>
<evidence type="ECO:0000256" key="1">
    <source>
        <dbReference type="SAM" id="MobiDB-lite"/>
    </source>
</evidence>
<feature type="compositionally biased region" description="Polar residues" evidence="1">
    <location>
        <begin position="651"/>
        <end position="663"/>
    </location>
</feature>
<proteinExistence type="predicted"/>
<dbReference type="GO" id="GO:0005576">
    <property type="term" value="C:extracellular region"/>
    <property type="evidence" value="ECO:0007669"/>
    <property type="project" value="InterPro"/>
</dbReference>
<dbReference type="InterPro" id="IPR052976">
    <property type="entry name" value="Scoloptoxin-like"/>
</dbReference>
<accession>A0A8J5K0L4</accession>
<keyword evidence="2" id="KW-0732">Signal</keyword>
<reference evidence="4" key="1">
    <citation type="journal article" date="2021" name="Sci. Adv.">
        <title>The American lobster genome reveals insights on longevity, neural, and immune adaptations.</title>
        <authorList>
            <person name="Polinski J.M."/>
            <person name="Zimin A.V."/>
            <person name="Clark K.F."/>
            <person name="Kohn A.B."/>
            <person name="Sadowski N."/>
            <person name="Timp W."/>
            <person name="Ptitsyn A."/>
            <person name="Khanna P."/>
            <person name="Romanova D.Y."/>
            <person name="Williams P."/>
            <person name="Greenwood S.J."/>
            <person name="Moroz L.L."/>
            <person name="Walt D.R."/>
            <person name="Bodnar A.G."/>
        </authorList>
    </citation>
    <scope>NUCLEOTIDE SEQUENCE</scope>
    <source>
        <strain evidence="4">GMGI-L3</strain>
    </source>
</reference>
<feature type="signal peptide" evidence="2">
    <location>
        <begin position="1"/>
        <end position="23"/>
    </location>
</feature>
<feature type="region of interest" description="Disordered" evidence="1">
    <location>
        <begin position="509"/>
        <end position="763"/>
    </location>
</feature>
<organism evidence="4 5">
    <name type="scientific">Homarus americanus</name>
    <name type="common">American lobster</name>
    <dbReference type="NCBI Taxonomy" id="6706"/>
    <lineage>
        <taxon>Eukaryota</taxon>
        <taxon>Metazoa</taxon>
        <taxon>Ecdysozoa</taxon>
        <taxon>Arthropoda</taxon>
        <taxon>Crustacea</taxon>
        <taxon>Multicrustacea</taxon>
        <taxon>Malacostraca</taxon>
        <taxon>Eumalacostraca</taxon>
        <taxon>Eucarida</taxon>
        <taxon>Decapoda</taxon>
        <taxon>Pleocyemata</taxon>
        <taxon>Astacidea</taxon>
        <taxon>Nephropoidea</taxon>
        <taxon>Nephropidae</taxon>
        <taxon>Homarus</taxon>
    </lineage>
</organism>
<evidence type="ECO:0000313" key="5">
    <source>
        <dbReference type="Proteomes" id="UP000747542"/>
    </source>
</evidence>
<sequence length="1520" mass="169005">MAGACLLLLLLGLVRNGVPGTLGEKSEVGLTLENWAAAIHTVAPATHQLHAATQLSIEAKDEEGTNIEVMSAENNDKGDNEENGTTYEDKGERTKNESIKEGKKEEVTGNGAESASDSSPNVATSRMLLVDEDSVPTFKSTSSTQDLLTWRLKNTSLLEELTNKIFGSGEDLESVNRGGEPAVGVDGGTKGGAVEQTTNSSQNEAASKVVVTRVSAPEEFLYQPGEDVICNTQKSAICMSANETLELRQQLLQDLETSFNAPLPSRIRYRLKKKPSIYTSKKPGSTRFDIGIPDIYETEVSVTPKDLQQPHPRPTIGYSDEVYGFAADRKFQQYVLPKSPEYVPLGALVTPGYTDNAGKGITKPYIPLNRNHGTDKSSLVFRPPRRPPGSQRRRTNGLLRRPTAGGPHYFTPAPERVSLQAHLQYRRPVSFKYSRTDALPQGDSGQHSTTTQRVYTTEAYPDISSISPHLIPAITATPDHASSIAATTEGYKKPPQTYLPPELEYIPLQSTPSKAKTQNHTKPSDHYLPPNKEYIPPVSLHQEPKAEYKPPVEDHYVPPQKYLPPSNEYVAPVSPHRNETYTQPSQTYLPPQKEYDAPESEYEYSLKTQTPPQPKYQQPNQGYEAPKPEPKPPNETYNEPSRKYLPPTREYGSTKSEHNTPSQVHKEQLGNHFPPIRIYMAPPKRPHLPSIGHKSPGEGYAAPPRKYLPPNIDFEPQRRLPGSGRPPHRQRRPGNRRRKHRKRPTPPTRNYLPPNKEYIVPKPDAPHIPGVSHPTKAPVEYKTPPGKTYVPPSKEYLPPKSEDSHIHSDSFSMTTMSSLLYTLPARTYLPPHRNYHTPIPASEYAPPHHPTLPATAYETPLQRYQPPNKDYLPPKPVPHGTVLPDWLVSIKKGHSPPGYKDEPHGYAPNPTPPPGYHPDHSTRREHSSSPKPPAYYETVYQSPGATYYAPKPVYHPPETSYHLPEPDHFLLENPQSTPNPVYSFPVGIYQPPLREYLPTTARSVSAQVYVPPKVSPDVLSAPELPVRDYHIATTKTSYIPPPPPPLHLPIDPTYLPPTKEPSVNYLPPNLDYRAPAGYDGPITTHPPPSLTYDPPSHPEPDYITPFYSKPDYAPTVSPASDYHPLAPPDPDYVLPIHLEPDYHPPTHPEPSHALPSFPKTDSPPHPKSVYVPPATPKPHLTTVLIMPHTTVSPPYVPTTSPRQDYIPPASPKPDYDPPAIPKPEYIPPVAPKPEYAPPVTSKPDYIPPAVPNPEYIPPKTPKPDYDPLTTSKPDYVPPKTPVPHRTPTAPPTSSRITTYKPTLDTKLQNLQDFSHPGIGRVFSNLRPSSSPGHNEVSTYSPPVYTPTTYEPGYIPDNEILDFGYIAGIPGRAGRDYPILSYIPLTSFGCDLVADYPGYYADMEAGCQVFHICHRSGRQDSFLCPNGTIFNQKYFVCDWWYNFACEDAPFFYPVNAAIGHPGVPLHRNAFEPDLHVIHHLPPLHPQQYHHATPIPFHYTPHHATLLHETNAASPPSSNSPP</sequence>
<feature type="region of interest" description="Disordered" evidence="1">
    <location>
        <begin position="893"/>
        <end position="935"/>
    </location>
</feature>
<comment type="caution">
    <text evidence="4">The sequence shown here is derived from an EMBL/GenBank/DDBJ whole genome shotgun (WGS) entry which is preliminary data.</text>
</comment>
<dbReference type="Proteomes" id="UP000747542">
    <property type="component" value="Unassembled WGS sequence"/>
</dbReference>
<feature type="compositionally biased region" description="Polar residues" evidence="1">
    <location>
        <begin position="195"/>
        <end position="205"/>
    </location>
</feature>
<feature type="domain" description="Chitin-binding type-2" evidence="3">
    <location>
        <begin position="1386"/>
        <end position="1446"/>
    </location>
</feature>
<feature type="region of interest" description="Disordered" evidence="1">
    <location>
        <begin position="71"/>
        <end position="122"/>
    </location>
</feature>
<name>A0A8J5K0L4_HOMAM</name>
<gene>
    <name evidence="4" type="ORF">Hamer_G011891</name>
</gene>
<feature type="region of interest" description="Disordered" evidence="1">
    <location>
        <begin position="773"/>
        <end position="792"/>
    </location>
</feature>
<feature type="compositionally biased region" description="Basic and acidic residues" evidence="1">
    <location>
        <begin position="1140"/>
        <end position="1150"/>
    </location>
</feature>
<dbReference type="Gene3D" id="2.170.140.10">
    <property type="entry name" value="Chitin binding domain"/>
    <property type="match status" value="1"/>
</dbReference>
<dbReference type="PANTHER" id="PTHR22933">
    <property type="entry name" value="FI18007P1-RELATED"/>
    <property type="match status" value="1"/>
</dbReference>
<feature type="compositionally biased region" description="Low complexity" evidence="1">
    <location>
        <begin position="607"/>
        <end position="625"/>
    </location>
</feature>
<protein>
    <submittedName>
        <fullName evidence="4">U-scoloptoxin(01)-Cw1a-like 21</fullName>
    </submittedName>
</protein>
<keyword evidence="5" id="KW-1185">Reference proteome</keyword>
<feature type="compositionally biased region" description="Pro residues" evidence="1">
    <location>
        <begin position="1208"/>
        <end position="1236"/>
    </location>
</feature>
<feature type="chain" id="PRO_5035215003" evidence="2">
    <location>
        <begin position="24"/>
        <end position="1520"/>
    </location>
</feature>
<feature type="compositionally biased region" description="Basic residues" evidence="1">
    <location>
        <begin position="726"/>
        <end position="744"/>
    </location>
</feature>
<feature type="compositionally biased region" description="Polar residues" evidence="1">
    <location>
        <begin position="580"/>
        <end position="589"/>
    </location>
</feature>
<dbReference type="SUPFAM" id="SSF57625">
    <property type="entry name" value="Invertebrate chitin-binding proteins"/>
    <property type="match status" value="1"/>
</dbReference>
<feature type="region of interest" description="Disordered" evidence="1">
    <location>
        <begin position="1140"/>
        <end position="1167"/>
    </location>
</feature>
<feature type="region of interest" description="Disordered" evidence="1">
    <location>
        <begin position="1191"/>
        <end position="1298"/>
    </location>
</feature>
<evidence type="ECO:0000256" key="2">
    <source>
        <dbReference type="SAM" id="SignalP"/>
    </source>
</evidence>
<dbReference type="Pfam" id="PF01607">
    <property type="entry name" value="CBM_14"/>
    <property type="match status" value="1"/>
</dbReference>
<dbReference type="SMART" id="SM00494">
    <property type="entry name" value="ChtBD2"/>
    <property type="match status" value="1"/>
</dbReference>
<dbReference type="PANTHER" id="PTHR22933:SF43">
    <property type="entry name" value="LP10131P"/>
    <property type="match status" value="1"/>
</dbReference>
<dbReference type="InterPro" id="IPR002557">
    <property type="entry name" value="Chitin-bd_dom"/>
</dbReference>
<dbReference type="EMBL" id="JAHLQT010023139">
    <property type="protein sequence ID" value="KAG7165971.1"/>
    <property type="molecule type" value="Genomic_DNA"/>
</dbReference>
<dbReference type="GO" id="GO:0008061">
    <property type="term" value="F:chitin binding"/>
    <property type="evidence" value="ECO:0007669"/>
    <property type="project" value="InterPro"/>
</dbReference>
<feature type="compositionally biased region" description="Pro residues" evidence="1">
    <location>
        <begin position="1245"/>
        <end position="1260"/>
    </location>
</feature>
<dbReference type="PROSITE" id="PS50940">
    <property type="entry name" value="CHIT_BIND_II"/>
    <property type="match status" value="1"/>
</dbReference>
<evidence type="ECO:0000313" key="4">
    <source>
        <dbReference type="EMBL" id="KAG7165971.1"/>
    </source>
</evidence>
<feature type="compositionally biased region" description="Low complexity" evidence="1">
    <location>
        <begin position="1191"/>
        <end position="1201"/>
    </location>
</feature>
<evidence type="ECO:0000259" key="3">
    <source>
        <dbReference type="PROSITE" id="PS50940"/>
    </source>
</evidence>
<dbReference type="InterPro" id="IPR036508">
    <property type="entry name" value="Chitin-bd_dom_sf"/>
</dbReference>
<feature type="compositionally biased region" description="Polar residues" evidence="1">
    <location>
        <begin position="509"/>
        <end position="521"/>
    </location>
</feature>